<keyword evidence="8" id="KW-1185">Reference proteome</keyword>
<keyword evidence="2 5" id="KW-0812">Transmembrane</keyword>
<gene>
    <name evidence="7" type="ORF">C1706_10090</name>
</gene>
<dbReference type="Proteomes" id="UP000290624">
    <property type="component" value="Unassembled WGS sequence"/>
</dbReference>
<protein>
    <submittedName>
        <fullName evidence="7">Sugar translocase</fullName>
    </submittedName>
</protein>
<evidence type="ECO:0000256" key="4">
    <source>
        <dbReference type="ARBA" id="ARBA00023136"/>
    </source>
</evidence>
<proteinExistence type="predicted"/>
<evidence type="ECO:0000256" key="5">
    <source>
        <dbReference type="SAM" id="Phobius"/>
    </source>
</evidence>
<accession>A0A4Q2EHN1</accession>
<comment type="caution">
    <text evidence="7">The sequence shown here is derived from an EMBL/GenBank/DDBJ whole genome shotgun (WGS) entry which is preliminary data.</text>
</comment>
<evidence type="ECO:0000256" key="1">
    <source>
        <dbReference type="ARBA" id="ARBA00004141"/>
    </source>
</evidence>
<dbReference type="OrthoDB" id="3259601at2"/>
<evidence type="ECO:0000256" key="2">
    <source>
        <dbReference type="ARBA" id="ARBA00022692"/>
    </source>
</evidence>
<feature type="transmembrane region" description="Helical" evidence="5">
    <location>
        <begin position="68"/>
        <end position="89"/>
    </location>
</feature>
<dbReference type="GO" id="GO:0000271">
    <property type="term" value="P:polysaccharide biosynthetic process"/>
    <property type="evidence" value="ECO:0007669"/>
    <property type="project" value="InterPro"/>
</dbReference>
<dbReference type="AlphaFoldDB" id="A0A4Q2EHN1"/>
<sequence length="164" mass="18372">MVTDSPAPATESAAARWFASFTQRIHRALPDQLQRIVPTTFIGYAFINGSAFLLDMGILAILEQFRVGGLPYGVVFSIGYGVASIYAFILNRWLNFREHGDLGKQSGKYTFVIISNYVIWILGFGSLLGYLHVPVMLARVVAACIEGLYIYLMLRLWVFPRARS</sequence>
<dbReference type="EMBL" id="PPCV01000006">
    <property type="protein sequence ID" value="RXW31884.1"/>
    <property type="molecule type" value="Genomic_DNA"/>
</dbReference>
<dbReference type="InterPro" id="IPR007267">
    <property type="entry name" value="GtrA_DPMS_TM"/>
</dbReference>
<comment type="subcellular location">
    <subcellularLocation>
        <location evidence="1">Membrane</location>
        <topology evidence="1">Multi-pass membrane protein</topology>
    </subcellularLocation>
</comment>
<dbReference type="RefSeq" id="WP_129459102.1">
    <property type="nucleotide sequence ID" value="NZ_PPCV01000006.1"/>
</dbReference>
<organism evidence="7 8">
    <name type="scientific">Propioniciclava flava</name>
    <dbReference type="NCBI Taxonomy" id="2072026"/>
    <lineage>
        <taxon>Bacteria</taxon>
        <taxon>Bacillati</taxon>
        <taxon>Actinomycetota</taxon>
        <taxon>Actinomycetes</taxon>
        <taxon>Propionibacteriales</taxon>
        <taxon>Propionibacteriaceae</taxon>
        <taxon>Propioniciclava</taxon>
    </lineage>
</organism>
<keyword evidence="4 5" id="KW-0472">Membrane</keyword>
<dbReference type="Pfam" id="PF04138">
    <property type="entry name" value="GtrA_DPMS_TM"/>
    <property type="match status" value="1"/>
</dbReference>
<evidence type="ECO:0000256" key="3">
    <source>
        <dbReference type="ARBA" id="ARBA00022989"/>
    </source>
</evidence>
<feature type="transmembrane region" description="Helical" evidence="5">
    <location>
        <begin position="41"/>
        <end position="62"/>
    </location>
</feature>
<evidence type="ECO:0000313" key="8">
    <source>
        <dbReference type="Proteomes" id="UP000290624"/>
    </source>
</evidence>
<evidence type="ECO:0000313" key="7">
    <source>
        <dbReference type="EMBL" id="RXW31884.1"/>
    </source>
</evidence>
<keyword evidence="3 5" id="KW-1133">Transmembrane helix</keyword>
<evidence type="ECO:0000259" key="6">
    <source>
        <dbReference type="Pfam" id="PF04138"/>
    </source>
</evidence>
<reference evidence="7 8" key="1">
    <citation type="submission" date="2018-01" db="EMBL/GenBank/DDBJ databases">
        <title>Lactibacter flavus gen. nov., sp. nov., a novel bacterium of the family Propionibacteriaceae isolated from raw milk and dairy products.</title>
        <authorList>
            <person name="Wenning M."/>
            <person name="Breitenwieser F."/>
            <person name="Huptas C."/>
            <person name="von Neubeck M."/>
            <person name="Busse H.-J."/>
            <person name="Scherer S."/>
        </authorList>
    </citation>
    <scope>NUCLEOTIDE SEQUENCE [LARGE SCALE GENOMIC DNA]</scope>
    <source>
        <strain evidence="7 8">VG341</strain>
    </source>
</reference>
<feature type="domain" description="GtrA/DPMS transmembrane" evidence="6">
    <location>
        <begin position="44"/>
        <end position="159"/>
    </location>
</feature>
<feature type="transmembrane region" description="Helical" evidence="5">
    <location>
        <begin position="109"/>
        <end position="131"/>
    </location>
</feature>
<dbReference type="GO" id="GO:0016020">
    <property type="term" value="C:membrane"/>
    <property type="evidence" value="ECO:0007669"/>
    <property type="project" value="UniProtKB-SubCell"/>
</dbReference>
<feature type="transmembrane region" description="Helical" evidence="5">
    <location>
        <begin position="137"/>
        <end position="158"/>
    </location>
</feature>
<name>A0A4Q2EHN1_9ACTN</name>